<evidence type="ECO:0000313" key="2">
    <source>
        <dbReference type="EMBL" id="GIG55037.1"/>
    </source>
</evidence>
<dbReference type="PANTHER" id="PTHR13887:SF41">
    <property type="entry name" value="THIOREDOXIN SUPERFAMILY PROTEIN"/>
    <property type="match status" value="1"/>
</dbReference>
<dbReference type="Pfam" id="PF01323">
    <property type="entry name" value="DSBA"/>
    <property type="match status" value="1"/>
</dbReference>
<proteinExistence type="predicted"/>
<dbReference type="GO" id="GO:0016491">
    <property type="term" value="F:oxidoreductase activity"/>
    <property type="evidence" value="ECO:0007669"/>
    <property type="project" value="InterPro"/>
</dbReference>
<gene>
    <name evidence="2" type="ORF">Dac01nite_17890</name>
</gene>
<keyword evidence="3" id="KW-1185">Reference proteome</keyword>
<dbReference type="CDD" id="cd03024">
    <property type="entry name" value="DsbA_FrnE"/>
    <property type="match status" value="1"/>
</dbReference>
<sequence length="209" mass="22069">MTAVRIDIWADIVCPWCYVGEARLRAAAEQGDVPVEMVVHAFELDPSQSEPEQVLGMLTRKYGVPLEQAQQMEDRVAGLARAEGLPYTTDRVTSNTFDAHRLIAAAAESGLGLAVREAIQRGHFAGEVDISSHASLIDAAASAGLDRDLAARVLDGEDYAAAVLADEAQARELGATGVPFTVVGGRLAIPGAVETDQYAQVIARVAAGE</sequence>
<dbReference type="GO" id="GO:0016853">
    <property type="term" value="F:isomerase activity"/>
    <property type="evidence" value="ECO:0007669"/>
    <property type="project" value="UniProtKB-KW"/>
</dbReference>
<dbReference type="InterPro" id="IPR001853">
    <property type="entry name" value="DSBA-like_thioredoxin_dom"/>
</dbReference>
<evidence type="ECO:0000313" key="3">
    <source>
        <dbReference type="Proteomes" id="UP000652354"/>
    </source>
</evidence>
<dbReference type="RefSeq" id="WP_203656129.1">
    <property type="nucleotide sequence ID" value="NZ_BONR01000003.1"/>
</dbReference>
<comment type="caution">
    <text evidence="2">The sequence shown here is derived from an EMBL/GenBank/DDBJ whole genome shotgun (WGS) entry which is preliminary data.</text>
</comment>
<reference evidence="2" key="1">
    <citation type="submission" date="2021-01" db="EMBL/GenBank/DDBJ databases">
        <title>Whole genome shotgun sequence of Demequina activiva NBRC 110675.</title>
        <authorList>
            <person name="Komaki H."/>
            <person name="Tamura T."/>
        </authorList>
    </citation>
    <scope>NUCLEOTIDE SEQUENCE</scope>
    <source>
        <strain evidence="2">NBRC 110675</strain>
    </source>
</reference>
<dbReference type="InterPro" id="IPR036249">
    <property type="entry name" value="Thioredoxin-like_sf"/>
</dbReference>
<organism evidence="2 3">
    <name type="scientific">Demequina activiva</name>
    <dbReference type="NCBI Taxonomy" id="1582364"/>
    <lineage>
        <taxon>Bacteria</taxon>
        <taxon>Bacillati</taxon>
        <taxon>Actinomycetota</taxon>
        <taxon>Actinomycetes</taxon>
        <taxon>Micrococcales</taxon>
        <taxon>Demequinaceae</taxon>
        <taxon>Demequina</taxon>
    </lineage>
</organism>
<dbReference type="Proteomes" id="UP000652354">
    <property type="component" value="Unassembled WGS sequence"/>
</dbReference>
<name>A0A919Q4H4_9MICO</name>
<dbReference type="AlphaFoldDB" id="A0A919Q4H4"/>
<dbReference type="SUPFAM" id="SSF52833">
    <property type="entry name" value="Thioredoxin-like"/>
    <property type="match status" value="1"/>
</dbReference>
<dbReference type="EMBL" id="BONR01000003">
    <property type="protein sequence ID" value="GIG55037.1"/>
    <property type="molecule type" value="Genomic_DNA"/>
</dbReference>
<evidence type="ECO:0000259" key="1">
    <source>
        <dbReference type="Pfam" id="PF01323"/>
    </source>
</evidence>
<accession>A0A919Q4H4</accession>
<protein>
    <submittedName>
        <fullName evidence="2">Disulfide isomerase</fullName>
    </submittedName>
</protein>
<dbReference type="PANTHER" id="PTHR13887">
    <property type="entry name" value="GLUTATHIONE S-TRANSFERASE KAPPA"/>
    <property type="match status" value="1"/>
</dbReference>
<keyword evidence="2" id="KW-0413">Isomerase</keyword>
<feature type="domain" description="DSBA-like thioredoxin" evidence="1">
    <location>
        <begin position="6"/>
        <end position="202"/>
    </location>
</feature>
<dbReference type="Gene3D" id="3.40.30.10">
    <property type="entry name" value="Glutaredoxin"/>
    <property type="match status" value="1"/>
</dbReference>